<dbReference type="InterPro" id="IPR015943">
    <property type="entry name" value="WD40/YVTN_repeat-like_dom_sf"/>
</dbReference>
<dbReference type="EMBL" id="RCVZ01000018">
    <property type="protein sequence ID" value="RLQ92426.1"/>
    <property type="molecule type" value="Genomic_DNA"/>
</dbReference>
<dbReference type="SUPFAM" id="SSF50969">
    <property type="entry name" value="YVTN repeat-like/Quinoprotein amine dehydrogenase"/>
    <property type="match status" value="1"/>
</dbReference>
<accession>A0A3L7JP00</accession>
<dbReference type="Proteomes" id="UP000276770">
    <property type="component" value="Unassembled WGS sequence"/>
</dbReference>
<feature type="signal peptide" evidence="3">
    <location>
        <begin position="1"/>
        <end position="24"/>
    </location>
</feature>
<dbReference type="Gene3D" id="2.130.10.10">
    <property type="entry name" value="YVTN repeat-like/Quinoprotein amine dehydrogenase"/>
    <property type="match status" value="3"/>
</dbReference>
<evidence type="ECO:0000259" key="4">
    <source>
        <dbReference type="Pfam" id="PF21783"/>
    </source>
</evidence>
<keyword evidence="2" id="KW-0378">Hydrolase</keyword>
<evidence type="ECO:0000256" key="1">
    <source>
        <dbReference type="ARBA" id="ARBA00022729"/>
    </source>
</evidence>
<feature type="chain" id="PRO_5018285681" description="YNCE-like beta-propeller domain-containing protein" evidence="3">
    <location>
        <begin position="25"/>
        <end position="796"/>
    </location>
</feature>
<evidence type="ECO:0000313" key="5">
    <source>
        <dbReference type="EMBL" id="RLQ92426.1"/>
    </source>
</evidence>
<comment type="caution">
    <text evidence="5">The sequence shown here is derived from an EMBL/GenBank/DDBJ whole genome shotgun (WGS) entry which is preliminary data.</text>
</comment>
<keyword evidence="6" id="KW-1185">Reference proteome</keyword>
<gene>
    <name evidence="5" type="ORF">D9X91_19475</name>
</gene>
<dbReference type="RefSeq" id="WP_121682316.1">
    <property type="nucleotide sequence ID" value="NZ_RCVZ01000018.1"/>
</dbReference>
<dbReference type="PANTHER" id="PTHR47197">
    <property type="entry name" value="PROTEIN NIRF"/>
    <property type="match status" value="1"/>
</dbReference>
<keyword evidence="1 3" id="KW-0732">Signal</keyword>
<dbReference type="Gene3D" id="3.40.720.10">
    <property type="entry name" value="Alkaline Phosphatase, subunit A"/>
    <property type="match status" value="1"/>
</dbReference>
<dbReference type="PANTHER" id="PTHR47197:SF3">
    <property type="entry name" value="DIHYDRO-HEME D1 DEHYDROGENASE"/>
    <property type="match status" value="1"/>
</dbReference>
<dbReference type="InterPro" id="IPR011964">
    <property type="entry name" value="YVTN_b-propeller_repeat"/>
</dbReference>
<dbReference type="InterPro" id="IPR051200">
    <property type="entry name" value="Host-pathogen_enzymatic-act"/>
</dbReference>
<organism evidence="5 6">
    <name type="scientific">Falsibacillus albus</name>
    <dbReference type="NCBI Taxonomy" id="2478915"/>
    <lineage>
        <taxon>Bacteria</taxon>
        <taxon>Bacillati</taxon>
        <taxon>Bacillota</taxon>
        <taxon>Bacilli</taxon>
        <taxon>Bacillales</taxon>
        <taxon>Bacillaceae</taxon>
        <taxon>Falsibacillus</taxon>
    </lineage>
</organism>
<dbReference type="NCBIfam" id="TIGR02276">
    <property type="entry name" value="beta_rpt_yvtn"/>
    <property type="match status" value="2"/>
</dbReference>
<protein>
    <recommendedName>
        <fullName evidence="4">YNCE-like beta-propeller domain-containing protein</fullName>
    </recommendedName>
</protein>
<dbReference type="InterPro" id="IPR017850">
    <property type="entry name" value="Alkaline_phosphatase_core_sf"/>
</dbReference>
<dbReference type="InterPro" id="IPR007312">
    <property type="entry name" value="Phosphoesterase"/>
</dbReference>
<proteinExistence type="predicted"/>
<feature type="domain" description="YNCE-like beta-propeller" evidence="4">
    <location>
        <begin position="159"/>
        <end position="338"/>
    </location>
</feature>
<dbReference type="Pfam" id="PF04185">
    <property type="entry name" value="Phosphoesterase"/>
    <property type="match status" value="1"/>
</dbReference>
<evidence type="ECO:0000256" key="3">
    <source>
        <dbReference type="SAM" id="SignalP"/>
    </source>
</evidence>
<evidence type="ECO:0000256" key="2">
    <source>
        <dbReference type="ARBA" id="ARBA00022801"/>
    </source>
</evidence>
<dbReference type="InterPro" id="IPR048433">
    <property type="entry name" value="YNCE-like_beta-prop"/>
</dbReference>
<dbReference type="GO" id="GO:0016788">
    <property type="term" value="F:hydrolase activity, acting on ester bonds"/>
    <property type="evidence" value="ECO:0007669"/>
    <property type="project" value="InterPro"/>
</dbReference>
<reference evidence="5 6" key="1">
    <citation type="submission" date="2018-10" db="EMBL/GenBank/DDBJ databases">
        <title>Falsibacillus sp. genome draft.</title>
        <authorList>
            <person name="Shi S."/>
        </authorList>
    </citation>
    <scope>NUCLEOTIDE SEQUENCE [LARGE SCALE GENOMIC DNA]</scope>
    <source>
        <strain evidence="5 6">GY 10110</strain>
    </source>
</reference>
<dbReference type="SUPFAM" id="SSF53649">
    <property type="entry name" value="Alkaline phosphatase-like"/>
    <property type="match status" value="1"/>
</dbReference>
<dbReference type="Pfam" id="PF21783">
    <property type="entry name" value="YNCE"/>
    <property type="match status" value="1"/>
</dbReference>
<dbReference type="AlphaFoldDB" id="A0A3L7JP00"/>
<evidence type="ECO:0000313" key="6">
    <source>
        <dbReference type="Proteomes" id="UP000276770"/>
    </source>
</evidence>
<name>A0A3L7JP00_9BACI</name>
<sequence>MNKKKWLGAALTTLVIGSSTIAYAGHHDVAGPTSDVSGITSHDWKLTPAGTQLTLGDFPMGGVLSPDGQFLVVSNDGQGEQSLQVIDTQTEKIVQTLSFNSPQALYLGVVFSPDGHKLYASGGGNNEIRTFDFNEGRLTEKKAISLNQDTQKNPYPAGLAISQDGKQLFVANNLDHTVSKINTKTQKVIKTTSVGKNPYTAFLSKDGKQLFVSNWGESSVSVLNPKTMDVIKTIRTGLHPNAIAQNEKTGTIYVSNSDSDSISFINPESLSVEQTFSVKPSEEVPTGSQPDSLTVSKDGKTLYAANAGNNDVAAIDLSGDKAKMKGLIPTAWYPTGVYIDQKENELMVMNAKGLGAGPNAQGQYIGNMMKGTLSNLSIPNDHELKKYTKEVNKNNDYYKAEKNEGKGEEQANSPIPKYFNQKSSPIKHVIYVIKENRTYDQVLGDLGKGNGDAELTTFGKNITPNIHKLSKQFVTLDNFYADAEISAQGHNWATGAKSNDYVEKNWLANYSDRNRDYDFEGSNEAAYPKAGYIWNNAKRSGVSFRDYGEFTHYDEEKGKWVPTDSSIGNDYDPNFPGWNLDISDLTRYDAWEKEFNSYVDHGNLPDLQIVRLPNDHTAGTTPGKLTPEAMVAQNDYAVGKLVDKVSHSPYWKNTAIFITEDDAQNGWDHIDAHRTESLVVSPYTQTGKLDSTFYDTTSMIKTMEMILGMQPMSQFDASAIPMVHSFTNHPVYNPFKVEQPRYPIDKTNSQTAVGAEESKSIDFSQADHANNEMLNHILWKEAKKNKAYPKKNKQNQ</sequence>
<dbReference type="InterPro" id="IPR011044">
    <property type="entry name" value="Quino_amine_DH_bsu"/>
</dbReference>
<dbReference type="OrthoDB" id="145213at2"/>